<comment type="similarity">
    <text evidence="4">Belongs to the OXA1/ALB3/YidC (TC 2.A.9.2) family.</text>
</comment>
<evidence type="ECO:0000256" key="2">
    <source>
        <dbReference type="ARBA" id="ARBA00004141"/>
    </source>
</evidence>
<feature type="transmembrane region" description="Helical" evidence="15">
    <location>
        <begin position="486"/>
        <end position="506"/>
    </location>
</feature>
<dbReference type="AlphaFoldDB" id="A0A315AR48"/>
<feature type="domain" description="RING-type" evidence="16">
    <location>
        <begin position="55"/>
        <end position="97"/>
    </location>
</feature>
<sequence length="763" mass="83755">MRAPDQLRQPVSADVPNRQPPVLAISGLDGPTIESYPTTELGETWELPYPNDNTCSICLAEYQVKETLKAMPECNHYFHASCIDKWLKMNATCPLCRNPPEASKIISPGCWASLGSHFDVSDKIRAHALLQQQQPTTDMSINITDGQPPVAVRGLDDAIIESYRKIELGETWELLERNDHTCPICLCEYKPKETLRAKYDSSSHSSTVLAGFCSASAIGPVPSCPDITYQLGPCVSYLLQIEVAPPPACCDGVKYLSQYSSDKEDREAICWCIKGAASMMGLTDFSPISALPNSCGVSVKLPPISSDIDCSQELVIHRQTYRYTSMAYWRSLSTRASFTARRRQNHPSITHILHDDDRKRDVVSEQASSPNLNHFLSQKRFFGNNLSRVSGFAGFAQDRRISNTLLSSGSGFACSRYMSTAIGGGSDKVELLSDVSGVVSDATMEAVASQVSAMSEIAIASADSWLPVKALQYLIGSVHTYTGLNWWAAIAITTLLIRTATVPILINQLKAMSKLSLMKPQLEEYRQEMQDKGMGREAVAEFQKKTGKLYKEYGVHPLSAMKGIFVQAPVFISFFLAISNMAEKVPSFKSGGAYWFLDLTTPDSLYIFPVLAALTFLLTVECNLQEGMEGNPAAGTMKNVSRGLAILTVPFTMTFPKAVFCYWVTSNVFSLGYGLVLKYSGLKKALGIPQLPSTPPSQRSQPAFSLLSTLKQVAAVTQDTTSSPVEQSKVQDGRTSSSSSSVLSQRIKTLEKQVKGRKRNKKR</sequence>
<organism evidence="17 18">
    <name type="scientific">Prunus yedoensis var. nudiflora</name>
    <dbReference type="NCBI Taxonomy" id="2094558"/>
    <lineage>
        <taxon>Eukaryota</taxon>
        <taxon>Viridiplantae</taxon>
        <taxon>Streptophyta</taxon>
        <taxon>Embryophyta</taxon>
        <taxon>Tracheophyta</taxon>
        <taxon>Spermatophyta</taxon>
        <taxon>Magnoliopsida</taxon>
        <taxon>eudicotyledons</taxon>
        <taxon>Gunneridae</taxon>
        <taxon>Pentapetalae</taxon>
        <taxon>rosids</taxon>
        <taxon>fabids</taxon>
        <taxon>Rosales</taxon>
        <taxon>Rosaceae</taxon>
        <taxon>Amygdaloideae</taxon>
        <taxon>Amygdaleae</taxon>
        <taxon>Prunus</taxon>
    </lineage>
</organism>
<dbReference type="SUPFAM" id="SSF57850">
    <property type="entry name" value="RING/U-box"/>
    <property type="match status" value="1"/>
</dbReference>
<dbReference type="STRING" id="2094558.A0A315AR48"/>
<evidence type="ECO:0000313" key="18">
    <source>
        <dbReference type="Proteomes" id="UP000250321"/>
    </source>
</evidence>
<evidence type="ECO:0000256" key="10">
    <source>
        <dbReference type="ARBA" id="ARBA00023157"/>
    </source>
</evidence>
<keyword evidence="18" id="KW-1185">Reference proteome</keyword>
<comment type="similarity">
    <text evidence="3 12">Belongs to the plant LTP family.</text>
</comment>
<feature type="compositionally biased region" description="Polar residues" evidence="14">
    <location>
        <begin position="718"/>
        <end position="735"/>
    </location>
</feature>
<feature type="transmembrane region" description="Helical" evidence="15">
    <location>
        <begin position="605"/>
        <end position="624"/>
    </location>
</feature>
<name>A0A315AR48_PRUYE</name>
<keyword evidence="9 15" id="KW-0472">Membrane</keyword>
<accession>A0A315AR48</accession>
<evidence type="ECO:0000256" key="13">
    <source>
        <dbReference type="RuleBase" id="RU003945"/>
    </source>
</evidence>
<dbReference type="PRINTS" id="PR00382">
    <property type="entry name" value="LIPIDTRNSFER"/>
</dbReference>
<keyword evidence="11" id="KW-0863">Zinc-finger</keyword>
<evidence type="ECO:0000259" key="16">
    <source>
        <dbReference type="PROSITE" id="PS50089"/>
    </source>
</evidence>
<feature type="transmembrane region" description="Helical" evidence="15">
    <location>
        <begin position="644"/>
        <end position="665"/>
    </location>
</feature>
<dbReference type="InterPro" id="IPR036312">
    <property type="entry name" value="Bifun_inhib/LTP/seed_sf"/>
</dbReference>
<dbReference type="Pfam" id="PF00234">
    <property type="entry name" value="Tryp_alpha_amyl"/>
    <property type="match status" value="1"/>
</dbReference>
<evidence type="ECO:0000256" key="3">
    <source>
        <dbReference type="ARBA" id="ARBA00009748"/>
    </source>
</evidence>
<dbReference type="PROSITE" id="PS50089">
    <property type="entry name" value="ZF_RING_2"/>
    <property type="match status" value="1"/>
</dbReference>
<comment type="similarity">
    <text evidence="13">Belongs to the OXA1/ALB3/YidC family.</text>
</comment>
<dbReference type="SMART" id="SM00499">
    <property type="entry name" value="AAI"/>
    <property type="match status" value="1"/>
</dbReference>
<evidence type="ECO:0000256" key="14">
    <source>
        <dbReference type="SAM" id="MobiDB-lite"/>
    </source>
</evidence>
<protein>
    <recommendedName>
        <fullName evidence="12">Non-specific lipid-transfer protein</fullName>
    </recommendedName>
</protein>
<dbReference type="Gene3D" id="1.10.110.10">
    <property type="entry name" value="Plant lipid-transfer and hydrophobic proteins"/>
    <property type="match status" value="1"/>
</dbReference>
<dbReference type="NCBIfam" id="TIGR03592">
    <property type="entry name" value="yidC_oxa1_cterm"/>
    <property type="match status" value="1"/>
</dbReference>
<dbReference type="InterPro" id="IPR001708">
    <property type="entry name" value="YidC/ALB3/OXA1/COX18"/>
</dbReference>
<comment type="caution">
    <text evidence="17">The sequence shown here is derived from an EMBL/GenBank/DDBJ whole genome shotgun (WGS) entry which is preliminary data.</text>
</comment>
<keyword evidence="5 12" id="KW-0813">Transport</keyword>
<dbReference type="GO" id="GO:0008270">
    <property type="term" value="F:zinc ion binding"/>
    <property type="evidence" value="ECO:0007669"/>
    <property type="project" value="UniProtKB-KW"/>
</dbReference>
<evidence type="ECO:0000256" key="11">
    <source>
        <dbReference type="PROSITE-ProRule" id="PRU00175"/>
    </source>
</evidence>
<dbReference type="InterPro" id="IPR000528">
    <property type="entry name" value="Plant_nsLTP"/>
</dbReference>
<keyword evidence="6 13" id="KW-0812">Transmembrane</keyword>
<dbReference type="InterPro" id="IPR016140">
    <property type="entry name" value="Bifunc_inhib/LTP/seed_store"/>
</dbReference>
<dbReference type="CDD" id="cd20069">
    <property type="entry name" value="5TM_Oxa1-like"/>
    <property type="match status" value="1"/>
</dbReference>
<feature type="region of interest" description="Disordered" evidence="14">
    <location>
        <begin position="718"/>
        <end position="763"/>
    </location>
</feature>
<dbReference type="Pfam" id="PF13639">
    <property type="entry name" value="zf-RING_2"/>
    <property type="match status" value="1"/>
</dbReference>
<comment type="subcellular location">
    <subcellularLocation>
        <location evidence="2 13">Membrane</location>
        <topology evidence="2 13">Multi-pass membrane protein</topology>
    </subcellularLocation>
</comment>
<evidence type="ECO:0000256" key="8">
    <source>
        <dbReference type="ARBA" id="ARBA00023121"/>
    </source>
</evidence>
<keyword evidence="7 15" id="KW-1133">Transmembrane helix</keyword>
<dbReference type="InterPro" id="IPR028055">
    <property type="entry name" value="YidC/Oxa/ALB_C"/>
</dbReference>
<evidence type="ECO:0000256" key="1">
    <source>
        <dbReference type="ARBA" id="ARBA00003211"/>
    </source>
</evidence>
<evidence type="ECO:0000256" key="7">
    <source>
        <dbReference type="ARBA" id="ARBA00022989"/>
    </source>
</evidence>
<keyword evidence="11" id="KW-0862">Zinc</keyword>
<dbReference type="GO" id="GO:0006869">
    <property type="term" value="P:lipid transport"/>
    <property type="evidence" value="ECO:0007669"/>
    <property type="project" value="InterPro"/>
</dbReference>
<dbReference type="Gene3D" id="3.30.40.10">
    <property type="entry name" value="Zinc/RING finger domain, C3HC4 (zinc finger)"/>
    <property type="match status" value="1"/>
</dbReference>
<dbReference type="GO" id="GO:0032977">
    <property type="term" value="F:membrane insertase activity"/>
    <property type="evidence" value="ECO:0007669"/>
    <property type="project" value="InterPro"/>
</dbReference>
<gene>
    <name evidence="17" type="ORF">Pyn_28149</name>
</gene>
<comment type="function">
    <text evidence="1 12">Plant non-specific lipid-transfer proteins transfer phospholipids as well as galactolipids across membranes. May play a role in wax or cutin deposition in the cell walls of expanding epidermal cells and certain secretory tissues.</text>
</comment>
<dbReference type="SMART" id="SM00184">
    <property type="entry name" value="RING"/>
    <property type="match status" value="1"/>
</dbReference>
<dbReference type="PANTHER" id="PTHR12428">
    <property type="entry name" value="OXA1"/>
    <property type="match status" value="1"/>
</dbReference>
<evidence type="ECO:0000313" key="17">
    <source>
        <dbReference type="EMBL" id="PQQ16766.1"/>
    </source>
</evidence>
<dbReference type="OrthoDB" id="2148490at2759"/>
<evidence type="ECO:0000256" key="12">
    <source>
        <dbReference type="RuleBase" id="RU000628"/>
    </source>
</evidence>
<dbReference type="Proteomes" id="UP000250321">
    <property type="component" value="Unassembled WGS sequence"/>
</dbReference>
<dbReference type="GO" id="GO:0032979">
    <property type="term" value="P:protein insertion into mitochondrial inner membrane from matrix"/>
    <property type="evidence" value="ECO:0007669"/>
    <property type="project" value="TreeGrafter"/>
</dbReference>
<dbReference type="PANTHER" id="PTHR12428:SF34">
    <property type="entry name" value="MITOCHONDRIAL INNER MEMBRANE PROTEIN OXA1-LIKE"/>
    <property type="match status" value="1"/>
</dbReference>
<dbReference type="EMBL" id="PJQY01000171">
    <property type="protein sequence ID" value="PQQ16766.1"/>
    <property type="molecule type" value="Genomic_DNA"/>
</dbReference>
<dbReference type="GO" id="GO:0005743">
    <property type="term" value="C:mitochondrial inner membrane"/>
    <property type="evidence" value="ECO:0007669"/>
    <property type="project" value="TreeGrafter"/>
</dbReference>
<feature type="transmembrane region" description="Helical" evidence="15">
    <location>
        <begin position="564"/>
        <end position="582"/>
    </location>
</feature>
<reference evidence="17 18" key="1">
    <citation type="submission" date="2018-02" db="EMBL/GenBank/DDBJ databases">
        <title>Draft genome of wild Prunus yedoensis var. nudiflora.</title>
        <authorList>
            <person name="Baek S."/>
            <person name="Kim J.-H."/>
            <person name="Choi K."/>
            <person name="Kim G.-B."/>
            <person name="Cho A."/>
            <person name="Jang H."/>
            <person name="Shin C.-H."/>
            <person name="Yu H.-J."/>
            <person name="Mun J.-H."/>
        </authorList>
    </citation>
    <scope>NUCLEOTIDE SEQUENCE [LARGE SCALE GENOMIC DNA]</scope>
    <source>
        <strain evidence="18">cv. Jeju island</strain>
        <tissue evidence="17">Leaf</tissue>
    </source>
</reference>
<evidence type="ECO:0000256" key="15">
    <source>
        <dbReference type="SAM" id="Phobius"/>
    </source>
</evidence>
<keyword evidence="8 12" id="KW-0446">Lipid-binding</keyword>
<dbReference type="SUPFAM" id="SSF47699">
    <property type="entry name" value="Bifunctional inhibitor/lipid-transfer protein/seed storage 2S albumin"/>
    <property type="match status" value="1"/>
</dbReference>
<dbReference type="InterPro" id="IPR001841">
    <property type="entry name" value="Znf_RING"/>
</dbReference>
<dbReference type="CDD" id="cd16461">
    <property type="entry name" value="RING-H2_EL5-like"/>
    <property type="match status" value="1"/>
</dbReference>
<dbReference type="InterPro" id="IPR013083">
    <property type="entry name" value="Znf_RING/FYVE/PHD"/>
</dbReference>
<evidence type="ECO:0000256" key="4">
    <source>
        <dbReference type="ARBA" id="ARBA00010583"/>
    </source>
</evidence>
<evidence type="ECO:0000256" key="5">
    <source>
        <dbReference type="ARBA" id="ARBA00022448"/>
    </source>
</evidence>
<dbReference type="GO" id="GO:0008289">
    <property type="term" value="F:lipid binding"/>
    <property type="evidence" value="ECO:0007669"/>
    <property type="project" value="UniProtKB-KW"/>
</dbReference>
<keyword evidence="10" id="KW-1015">Disulfide bond</keyword>
<dbReference type="Pfam" id="PF02096">
    <property type="entry name" value="60KD_IMP"/>
    <property type="match status" value="1"/>
</dbReference>
<evidence type="ECO:0000256" key="6">
    <source>
        <dbReference type="ARBA" id="ARBA00022692"/>
    </source>
</evidence>
<evidence type="ECO:0000256" key="9">
    <source>
        <dbReference type="ARBA" id="ARBA00023136"/>
    </source>
</evidence>
<dbReference type="CDD" id="cd01960">
    <property type="entry name" value="nsLTP1"/>
    <property type="match status" value="1"/>
</dbReference>
<proteinExistence type="inferred from homology"/>
<feature type="region of interest" description="Disordered" evidence="14">
    <location>
        <begin position="1"/>
        <end position="20"/>
    </location>
</feature>
<keyword evidence="11" id="KW-0479">Metal-binding</keyword>